<evidence type="ECO:0000313" key="8">
    <source>
        <dbReference type="Proteomes" id="UP000275078"/>
    </source>
</evidence>
<dbReference type="GO" id="GO:0016831">
    <property type="term" value="F:carboxy-lyase activity"/>
    <property type="evidence" value="ECO:0007669"/>
    <property type="project" value="UniProtKB-KW"/>
</dbReference>
<keyword evidence="1 3" id="KW-0210">Decarboxylase</keyword>
<evidence type="ECO:0000256" key="4">
    <source>
        <dbReference type="SAM" id="MobiDB-lite"/>
    </source>
</evidence>
<gene>
    <name evidence="7" type="ORF">BJ508DRAFT_307076</name>
</gene>
<sequence length="382" mass="42295">MQLNQLLVAVTLAIGITSGHGIGHDKPGKPTPEPTSLPEHDVPIDNNTVIDTHSHIIPDFLRQAMLDNGFTLSPDDSILSNGVYIPPWTLDGHLNAMNQYGINYSVVSISAPGLIFLDKKPREQLKLTRKLNDYMYSLTKQYPTRFGAFCFLPIPQVKASIEEAKYCLDKLGFEGVGLLTNYNELMVGDKLFEPIFEFLNKRNVPLYIHPASVVAECWEKTTHGYGPAMIDFPIQSTRTLIHLFASGMRSKFPDFNIIFSHGGGVLPFIADRVGNFLSTPQNGGYNSTEMFEQFRAYYYDLASAVSKPTMAAIKEFISTDRLLVGSDYPFTPGPAAAGFVRGAIANGKLTPEEQLGYKNGNALRILPGIKAKLLGRRLFRVD</sequence>
<evidence type="ECO:0000256" key="1">
    <source>
        <dbReference type="ARBA" id="ARBA00022793"/>
    </source>
</evidence>
<dbReference type="SUPFAM" id="SSF51556">
    <property type="entry name" value="Metallo-dependent hydrolases"/>
    <property type="match status" value="1"/>
</dbReference>
<accession>A0A3N4I5Z1</accession>
<evidence type="ECO:0000313" key="7">
    <source>
        <dbReference type="EMBL" id="RPA80877.1"/>
    </source>
</evidence>
<feature type="domain" description="Amidohydrolase-related" evidence="6">
    <location>
        <begin position="50"/>
        <end position="367"/>
    </location>
</feature>
<evidence type="ECO:0000256" key="2">
    <source>
        <dbReference type="ARBA" id="ARBA00023239"/>
    </source>
</evidence>
<feature type="signal peptide" evidence="5">
    <location>
        <begin position="1"/>
        <end position="21"/>
    </location>
</feature>
<dbReference type="EMBL" id="ML119684">
    <property type="protein sequence ID" value="RPA80877.1"/>
    <property type="molecule type" value="Genomic_DNA"/>
</dbReference>
<feature type="chain" id="PRO_5018066979" evidence="5">
    <location>
        <begin position="22"/>
        <end position="382"/>
    </location>
</feature>
<keyword evidence="2 3" id="KW-0456">Lyase</keyword>
<dbReference type="Pfam" id="PF04909">
    <property type="entry name" value="Amidohydro_2"/>
    <property type="match status" value="1"/>
</dbReference>
<protein>
    <submittedName>
        <fullName evidence="7">Amidohydrolase 2</fullName>
    </submittedName>
</protein>
<evidence type="ECO:0000256" key="5">
    <source>
        <dbReference type="SAM" id="SignalP"/>
    </source>
</evidence>
<dbReference type="GO" id="GO:0016787">
    <property type="term" value="F:hydrolase activity"/>
    <property type="evidence" value="ECO:0007669"/>
    <property type="project" value="UniProtKB-KW"/>
</dbReference>
<dbReference type="InterPro" id="IPR006680">
    <property type="entry name" value="Amidohydro-rel"/>
</dbReference>
<dbReference type="InterPro" id="IPR032465">
    <property type="entry name" value="ACMSD"/>
</dbReference>
<evidence type="ECO:0000256" key="3">
    <source>
        <dbReference type="RuleBase" id="RU366045"/>
    </source>
</evidence>
<dbReference type="GO" id="GO:0019748">
    <property type="term" value="P:secondary metabolic process"/>
    <property type="evidence" value="ECO:0007669"/>
    <property type="project" value="TreeGrafter"/>
</dbReference>
<name>A0A3N4I5Z1_ASCIM</name>
<feature type="region of interest" description="Disordered" evidence="4">
    <location>
        <begin position="21"/>
        <end position="41"/>
    </location>
</feature>
<dbReference type="InterPro" id="IPR032466">
    <property type="entry name" value="Metal_Hydrolase"/>
</dbReference>
<dbReference type="Gene3D" id="3.20.20.140">
    <property type="entry name" value="Metal-dependent hydrolases"/>
    <property type="match status" value="1"/>
</dbReference>
<evidence type="ECO:0000259" key="6">
    <source>
        <dbReference type="Pfam" id="PF04909"/>
    </source>
</evidence>
<keyword evidence="7" id="KW-0378">Hydrolase</keyword>
<keyword evidence="8" id="KW-1185">Reference proteome</keyword>
<comment type="similarity">
    <text evidence="3">Belongs to the metallo-dependent hydrolases superfamily.</text>
</comment>
<dbReference type="STRING" id="1160509.A0A3N4I5Z1"/>
<dbReference type="Proteomes" id="UP000275078">
    <property type="component" value="Unassembled WGS sequence"/>
</dbReference>
<proteinExistence type="inferred from homology"/>
<reference evidence="7 8" key="1">
    <citation type="journal article" date="2018" name="Nat. Ecol. Evol.">
        <title>Pezizomycetes genomes reveal the molecular basis of ectomycorrhizal truffle lifestyle.</title>
        <authorList>
            <person name="Murat C."/>
            <person name="Payen T."/>
            <person name="Noel B."/>
            <person name="Kuo A."/>
            <person name="Morin E."/>
            <person name="Chen J."/>
            <person name="Kohler A."/>
            <person name="Krizsan K."/>
            <person name="Balestrini R."/>
            <person name="Da Silva C."/>
            <person name="Montanini B."/>
            <person name="Hainaut M."/>
            <person name="Levati E."/>
            <person name="Barry K.W."/>
            <person name="Belfiori B."/>
            <person name="Cichocki N."/>
            <person name="Clum A."/>
            <person name="Dockter R.B."/>
            <person name="Fauchery L."/>
            <person name="Guy J."/>
            <person name="Iotti M."/>
            <person name="Le Tacon F."/>
            <person name="Lindquist E.A."/>
            <person name="Lipzen A."/>
            <person name="Malagnac F."/>
            <person name="Mello A."/>
            <person name="Molinier V."/>
            <person name="Miyauchi S."/>
            <person name="Poulain J."/>
            <person name="Riccioni C."/>
            <person name="Rubini A."/>
            <person name="Sitrit Y."/>
            <person name="Splivallo R."/>
            <person name="Traeger S."/>
            <person name="Wang M."/>
            <person name="Zifcakova L."/>
            <person name="Wipf D."/>
            <person name="Zambonelli A."/>
            <person name="Paolocci F."/>
            <person name="Nowrousian M."/>
            <person name="Ottonello S."/>
            <person name="Baldrian P."/>
            <person name="Spatafora J.W."/>
            <person name="Henrissat B."/>
            <person name="Nagy L.G."/>
            <person name="Aury J.M."/>
            <person name="Wincker P."/>
            <person name="Grigoriev I.V."/>
            <person name="Bonfante P."/>
            <person name="Martin F.M."/>
        </authorList>
    </citation>
    <scope>NUCLEOTIDE SEQUENCE [LARGE SCALE GENOMIC DNA]</scope>
    <source>
        <strain evidence="7 8">RN42</strain>
    </source>
</reference>
<dbReference type="OrthoDB" id="2832284at2759"/>
<keyword evidence="5" id="KW-0732">Signal</keyword>
<dbReference type="PANTHER" id="PTHR21240:SF28">
    <property type="entry name" value="ISO-OROTATE DECARBOXYLASE (EUROFUNG)"/>
    <property type="match status" value="1"/>
</dbReference>
<dbReference type="PANTHER" id="PTHR21240">
    <property type="entry name" value="2-AMINO-3-CARBOXYLMUCONATE-6-SEMIALDEHYDE DECARBOXYLASE"/>
    <property type="match status" value="1"/>
</dbReference>
<dbReference type="AlphaFoldDB" id="A0A3N4I5Z1"/>
<dbReference type="GO" id="GO:0005737">
    <property type="term" value="C:cytoplasm"/>
    <property type="evidence" value="ECO:0007669"/>
    <property type="project" value="TreeGrafter"/>
</dbReference>
<organism evidence="7 8">
    <name type="scientific">Ascobolus immersus RN42</name>
    <dbReference type="NCBI Taxonomy" id="1160509"/>
    <lineage>
        <taxon>Eukaryota</taxon>
        <taxon>Fungi</taxon>
        <taxon>Dikarya</taxon>
        <taxon>Ascomycota</taxon>
        <taxon>Pezizomycotina</taxon>
        <taxon>Pezizomycetes</taxon>
        <taxon>Pezizales</taxon>
        <taxon>Ascobolaceae</taxon>
        <taxon>Ascobolus</taxon>
    </lineage>
</organism>